<evidence type="ECO:0000256" key="1">
    <source>
        <dbReference type="SAM" id="MobiDB-lite"/>
    </source>
</evidence>
<evidence type="ECO:0000313" key="3">
    <source>
        <dbReference type="Proteomes" id="UP000095767"/>
    </source>
</evidence>
<dbReference type="AlphaFoldDB" id="A0A1E5WMN8"/>
<proteinExistence type="predicted"/>
<keyword evidence="3" id="KW-1185">Reference proteome</keyword>
<feature type="compositionally biased region" description="Basic and acidic residues" evidence="1">
    <location>
        <begin position="57"/>
        <end position="76"/>
    </location>
</feature>
<protein>
    <submittedName>
        <fullName evidence="2">GTP-binding protein SAR1A</fullName>
    </submittedName>
</protein>
<dbReference type="Proteomes" id="UP000095767">
    <property type="component" value="Unassembled WGS sequence"/>
</dbReference>
<name>A0A1E5WMN8_9POAL</name>
<accession>A0A1E5WMN8</accession>
<reference evidence="2 3" key="1">
    <citation type="submission" date="2016-09" db="EMBL/GenBank/DDBJ databases">
        <title>The draft genome of Dichanthelium oligosanthes: A C3 panicoid grass species.</title>
        <authorList>
            <person name="Studer A.J."/>
            <person name="Schnable J.C."/>
            <person name="Brutnell T.P."/>
        </authorList>
    </citation>
    <scope>NUCLEOTIDE SEQUENCE [LARGE SCALE GENOMIC DNA]</scope>
    <source>
        <strain evidence="3">cv. Kellogg 1175</strain>
        <tissue evidence="2">Leaf</tissue>
    </source>
</reference>
<feature type="region of interest" description="Disordered" evidence="1">
    <location>
        <begin position="1"/>
        <end position="78"/>
    </location>
</feature>
<gene>
    <name evidence="2" type="ORF">BAE44_0000316</name>
</gene>
<organism evidence="2 3">
    <name type="scientific">Dichanthelium oligosanthes</name>
    <dbReference type="NCBI Taxonomy" id="888268"/>
    <lineage>
        <taxon>Eukaryota</taxon>
        <taxon>Viridiplantae</taxon>
        <taxon>Streptophyta</taxon>
        <taxon>Embryophyta</taxon>
        <taxon>Tracheophyta</taxon>
        <taxon>Spermatophyta</taxon>
        <taxon>Magnoliopsida</taxon>
        <taxon>Liliopsida</taxon>
        <taxon>Poales</taxon>
        <taxon>Poaceae</taxon>
        <taxon>PACMAD clade</taxon>
        <taxon>Panicoideae</taxon>
        <taxon>Panicodae</taxon>
        <taxon>Paniceae</taxon>
        <taxon>Dichantheliinae</taxon>
        <taxon>Dichanthelium</taxon>
    </lineage>
</organism>
<feature type="region of interest" description="Disordered" evidence="1">
    <location>
        <begin position="99"/>
        <end position="126"/>
    </location>
</feature>
<evidence type="ECO:0000313" key="2">
    <source>
        <dbReference type="EMBL" id="OEL38665.1"/>
    </source>
</evidence>
<sequence>MGLVLRGAGLARPVAEGGQDSLPRPRQRRQDHAAPHAQGRAYATPADASPDVGGAQHRQDQVEGLRPRRPLDRAPRLEGLLCKGQPRFIHLGPVASMEEEAAAPRRRRVPAGTGGRVGRAVDGAGL</sequence>
<dbReference type="EMBL" id="LWDX02000962">
    <property type="protein sequence ID" value="OEL38665.1"/>
    <property type="molecule type" value="Genomic_DNA"/>
</dbReference>
<comment type="caution">
    <text evidence="2">The sequence shown here is derived from an EMBL/GenBank/DDBJ whole genome shotgun (WGS) entry which is preliminary data.</text>
</comment>